<dbReference type="AlphaFoldDB" id="A0A073CEK0"/>
<sequence>MRILLDTNIILDSLLARMPFFEDADRLFQAIRSGQIIGYVTATTLTDIFYIVKKQRNSQIGKQYVSDLLLTLEVCAVNQDILKTALALNLDDFEDAVQLACAMNENLDAIITRDLQGFVNSPITILSPGELLASLSELS</sequence>
<name>A0A073CEK0_PLAA1</name>
<evidence type="ECO:0000259" key="1">
    <source>
        <dbReference type="Pfam" id="PF13470"/>
    </source>
</evidence>
<evidence type="ECO:0000313" key="3">
    <source>
        <dbReference type="Proteomes" id="UP000027395"/>
    </source>
</evidence>
<dbReference type="PATRIC" id="fig|388467.6.peg.1676"/>
<dbReference type="Proteomes" id="UP000027395">
    <property type="component" value="Chromosome"/>
</dbReference>
<dbReference type="Gene3D" id="3.40.50.1010">
    <property type="entry name" value="5'-nuclease"/>
    <property type="match status" value="1"/>
</dbReference>
<dbReference type="RefSeq" id="WP_042153654.1">
    <property type="nucleotide sequence ID" value="NZ_CM002803.1"/>
</dbReference>
<dbReference type="Pfam" id="PF13470">
    <property type="entry name" value="PIN_3"/>
    <property type="match status" value="1"/>
</dbReference>
<dbReference type="eggNOG" id="COG1848">
    <property type="taxonomic scope" value="Bacteria"/>
</dbReference>
<dbReference type="STRING" id="388467.A19Y_1734"/>
<keyword evidence="3" id="KW-1185">Reference proteome</keyword>
<dbReference type="CDD" id="cd09854">
    <property type="entry name" value="PIN_VapC-like"/>
    <property type="match status" value="1"/>
</dbReference>
<accession>A0A073CEK0</accession>
<dbReference type="EMBL" id="CM002803">
    <property type="protein sequence ID" value="KEI66734.1"/>
    <property type="molecule type" value="Genomic_DNA"/>
</dbReference>
<dbReference type="HOGENOM" id="CLU_124456_3_0_3"/>
<feature type="domain" description="PIN" evidence="1">
    <location>
        <begin position="2"/>
        <end position="115"/>
    </location>
</feature>
<dbReference type="GeneID" id="77289745"/>
<reference evidence="2 3" key="1">
    <citation type="journal article" date="2014" name="Appl. Environ. Microbiol.">
        <title>Elucidation of insertion elements encoded on plasmids and in vitro construction of shuttle vectors from the toxic cyanobacterium Planktothrix.</title>
        <authorList>
            <person name="Christiansen G."/>
            <person name="Goesmann A."/>
            <person name="Kurmayer R."/>
        </authorList>
    </citation>
    <scope>NUCLEOTIDE SEQUENCE [LARGE SCALE GENOMIC DNA]</scope>
    <source>
        <strain evidence="2 3">NIVA-CYA 126/8</strain>
    </source>
</reference>
<gene>
    <name evidence="2" type="ORF">A19Y_1734</name>
</gene>
<dbReference type="InterPro" id="IPR002716">
    <property type="entry name" value="PIN_dom"/>
</dbReference>
<evidence type="ECO:0000313" key="2">
    <source>
        <dbReference type="EMBL" id="KEI66734.1"/>
    </source>
</evidence>
<organism evidence="2 3">
    <name type="scientific">Planktothrix agardhii (strain NIVA-CYA 126/8)</name>
    <dbReference type="NCBI Taxonomy" id="388467"/>
    <lineage>
        <taxon>Bacteria</taxon>
        <taxon>Bacillati</taxon>
        <taxon>Cyanobacteriota</taxon>
        <taxon>Cyanophyceae</taxon>
        <taxon>Oscillatoriophycideae</taxon>
        <taxon>Oscillatoriales</taxon>
        <taxon>Microcoleaceae</taxon>
        <taxon>Planktothrix</taxon>
    </lineage>
</organism>
<dbReference type="SUPFAM" id="SSF88723">
    <property type="entry name" value="PIN domain-like"/>
    <property type="match status" value="1"/>
</dbReference>
<dbReference type="InterPro" id="IPR029060">
    <property type="entry name" value="PIN-like_dom_sf"/>
</dbReference>
<protein>
    <recommendedName>
        <fullName evidence="1">PIN domain-containing protein</fullName>
    </recommendedName>
</protein>
<proteinExistence type="predicted"/>